<protein>
    <submittedName>
        <fullName evidence="1">Uncharacterized protein</fullName>
    </submittedName>
</protein>
<evidence type="ECO:0000313" key="2">
    <source>
        <dbReference type="Proteomes" id="UP000070501"/>
    </source>
</evidence>
<reference evidence="2" key="1">
    <citation type="submission" date="2016-02" db="EMBL/GenBank/DDBJ databases">
        <title>Draft genome sequence of Microdochium bolleyi, a fungal endophyte of beachgrass.</title>
        <authorList>
            <consortium name="DOE Joint Genome Institute"/>
            <person name="David A.S."/>
            <person name="May G."/>
            <person name="Haridas S."/>
            <person name="Lim J."/>
            <person name="Wang M."/>
            <person name="Labutti K."/>
            <person name="Lipzen A."/>
            <person name="Barry K."/>
            <person name="Grigoriev I.V."/>
        </authorList>
    </citation>
    <scope>NUCLEOTIDE SEQUENCE [LARGE SCALE GENOMIC DNA]</scope>
    <source>
        <strain evidence="2">J235TASD1</strain>
    </source>
</reference>
<gene>
    <name evidence="1" type="ORF">Micbo1qcDRAFT_176070</name>
</gene>
<evidence type="ECO:0000313" key="1">
    <source>
        <dbReference type="EMBL" id="KXJ91184.1"/>
    </source>
</evidence>
<organism evidence="1 2">
    <name type="scientific">Microdochium bolleyi</name>
    <dbReference type="NCBI Taxonomy" id="196109"/>
    <lineage>
        <taxon>Eukaryota</taxon>
        <taxon>Fungi</taxon>
        <taxon>Dikarya</taxon>
        <taxon>Ascomycota</taxon>
        <taxon>Pezizomycotina</taxon>
        <taxon>Sordariomycetes</taxon>
        <taxon>Xylariomycetidae</taxon>
        <taxon>Xylariales</taxon>
        <taxon>Microdochiaceae</taxon>
        <taxon>Microdochium</taxon>
    </lineage>
</organism>
<dbReference type="EMBL" id="KQ964251">
    <property type="protein sequence ID" value="KXJ91184.1"/>
    <property type="molecule type" value="Genomic_DNA"/>
</dbReference>
<dbReference type="AlphaFoldDB" id="A0A136J268"/>
<keyword evidence="2" id="KW-1185">Reference proteome</keyword>
<accession>A0A136J268</accession>
<sequence>MVATSASVKGPMATPSKTPIHFIATVDDAYPQIGPRHGEERAISVRHMTERPRELRKSTGVTKTYLNMRPGGFQGLDLQDKARNDRGDGVTLFAQIIPQAWAWPGQSEREQGLAVAHFPMPGPVQIPEQWYLDSKGAPTQNGYKYLYQA</sequence>
<proteinExistence type="predicted"/>
<name>A0A136J268_9PEZI</name>
<dbReference type="InParanoid" id="A0A136J268"/>
<dbReference type="Proteomes" id="UP000070501">
    <property type="component" value="Unassembled WGS sequence"/>
</dbReference>